<evidence type="ECO:0000313" key="2">
    <source>
        <dbReference type="Proteomes" id="UP000504612"/>
    </source>
</evidence>
<evidence type="ECO:0000256" key="1">
    <source>
        <dbReference type="SAM" id="MobiDB-lite"/>
    </source>
</evidence>
<dbReference type="RefSeq" id="XP_026549895.1">
    <property type="nucleotide sequence ID" value="XM_026694110.1"/>
</dbReference>
<accession>A0A6J1W421</accession>
<feature type="region of interest" description="Disordered" evidence="1">
    <location>
        <begin position="1"/>
        <end position="71"/>
    </location>
</feature>
<dbReference type="GeneID" id="113431851"/>
<evidence type="ECO:0000313" key="3">
    <source>
        <dbReference type="RefSeq" id="XP_026549895.1"/>
    </source>
</evidence>
<organism evidence="2 3">
    <name type="scientific">Notechis scutatus</name>
    <name type="common">mainland tiger snake</name>
    <dbReference type="NCBI Taxonomy" id="8663"/>
    <lineage>
        <taxon>Eukaryota</taxon>
        <taxon>Metazoa</taxon>
        <taxon>Chordata</taxon>
        <taxon>Craniata</taxon>
        <taxon>Vertebrata</taxon>
        <taxon>Euteleostomi</taxon>
        <taxon>Lepidosauria</taxon>
        <taxon>Squamata</taxon>
        <taxon>Bifurcata</taxon>
        <taxon>Unidentata</taxon>
        <taxon>Episquamata</taxon>
        <taxon>Toxicofera</taxon>
        <taxon>Serpentes</taxon>
        <taxon>Colubroidea</taxon>
        <taxon>Elapidae</taxon>
        <taxon>Hydrophiinae</taxon>
        <taxon>Notechis</taxon>
    </lineage>
</organism>
<dbReference type="KEGG" id="nss:113431851"/>
<keyword evidence="2" id="KW-1185">Reference proteome</keyword>
<dbReference type="Proteomes" id="UP000504612">
    <property type="component" value="Unplaced"/>
</dbReference>
<feature type="compositionally biased region" description="Acidic residues" evidence="1">
    <location>
        <begin position="48"/>
        <end position="60"/>
    </location>
</feature>
<dbReference type="AlphaFoldDB" id="A0A6J1W421"/>
<gene>
    <name evidence="3" type="primary">LOC113431851</name>
</gene>
<protein>
    <submittedName>
        <fullName evidence="3">Sperm-specific antigen 2-like</fullName>
    </submittedName>
</protein>
<feature type="non-terminal residue" evidence="3">
    <location>
        <position position="71"/>
    </location>
</feature>
<name>A0A6J1W421_9SAUR</name>
<reference evidence="3" key="1">
    <citation type="submission" date="2025-08" db="UniProtKB">
        <authorList>
            <consortium name="RefSeq"/>
        </authorList>
    </citation>
    <scope>IDENTIFICATION</scope>
</reference>
<proteinExistence type="predicted"/>
<sequence length="71" mass="7906">MEEEEKMVAAAGEEWQGVAQKRKAWAKSRDSWQASEAERLSPEPADLAAEEEEEEEEEELCGAKLPLTAEG</sequence>